<accession>A0A0X8NUP0</accession>
<dbReference type="CDD" id="cd05233">
    <property type="entry name" value="SDR_c"/>
    <property type="match status" value="1"/>
</dbReference>
<dbReference type="Gene3D" id="3.40.50.720">
    <property type="entry name" value="NAD(P)-binding Rossmann-like Domain"/>
    <property type="match status" value="1"/>
</dbReference>
<dbReference type="Proteomes" id="UP000060602">
    <property type="component" value="Chromosome"/>
</dbReference>
<dbReference type="GO" id="GO:0016491">
    <property type="term" value="F:oxidoreductase activity"/>
    <property type="evidence" value="ECO:0007669"/>
    <property type="project" value="UniProtKB-KW"/>
</dbReference>
<sequence length="234" mass="23840">MSTDPMPGHAVVTGATGGIGQAIVQRLLDTGWRVTGLDLGAAVTRHAAYRHVTVDLCDDAATRQALRALDDVRALVHAAGLLRVAPLAQSESADGELMWKLHVDAAVRLTRDLAPAMVAQGGGRVVLVGSRVAQGMPGRGQYAASKAALVALARSWGAELAGQGVTVNVVSPAATQTGMLEDPARAASPARMPPIGRLIQPGEIAALVAFLLSAEAAAITGQDIAICGGASLPR</sequence>
<evidence type="ECO:0000313" key="4">
    <source>
        <dbReference type="Proteomes" id="UP000060602"/>
    </source>
</evidence>
<dbReference type="SUPFAM" id="SSF51735">
    <property type="entry name" value="NAD(P)-binding Rossmann-fold domains"/>
    <property type="match status" value="1"/>
</dbReference>
<proteinExistence type="inferred from homology"/>
<name>A0A0X8NUP0_ALCXX</name>
<organism evidence="3 4">
    <name type="scientific">Alcaligenes xylosoxydans xylosoxydans</name>
    <name type="common">Achromobacter xylosoxidans</name>
    <dbReference type="NCBI Taxonomy" id="85698"/>
    <lineage>
        <taxon>Bacteria</taxon>
        <taxon>Pseudomonadati</taxon>
        <taxon>Pseudomonadota</taxon>
        <taxon>Betaproteobacteria</taxon>
        <taxon>Burkholderiales</taxon>
        <taxon>Alcaligenaceae</taxon>
        <taxon>Achromobacter</taxon>
    </lineage>
</organism>
<dbReference type="PANTHER" id="PTHR43477">
    <property type="entry name" value="DIHYDROANTICAPSIN 7-DEHYDROGENASE"/>
    <property type="match status" value="1"/>
</dbReference>
<comment type="similarity">
    <text evidence="1">Belongs to the short-chain dehydrogenases/reductases (SDR) family.</text>
</comment>
<dbReference type="PRINTS" id="PR00081">
    <property type="entry name" value="GDHRDH"/>
</dbReference>
<dbReference type="PANTHER" id="PTHR43477:SF1">
    <property type="entry name" value="DIHYDROANTICAPSIN 7-DEHYDROGENASE"/>
    <property type="match status" value="1"/>
</dbReference>
<keyword evidence="2" id="KW-0560">Oxidoreductase</keyword>
<dbReference type="InterPro" id="IPR051122">
    <property type="entry name" value="SDR_DHRS6-like"/>
</dbReference>
<gene>
    <name evidence="3" type="ORF">AL504_00580</name>
</gene>
<evidence type="ECO:0000313" key="3">
    <source>
        <dbReference type="EMBL" id="AMG34691.1"/>
    </source>
</evidence>
<protein>
    <submittedName>
        <fullName evidence="3">SDR family NAD(P)-dependent oxidoreductase</fullName>
    </submittedName>
</protein>
<dbReference type="InterPro" id="IPR036291">
    <property type="entry name" value="NAD(P)-bd_dom_sf"/>
</dbReference>
<evidence type="ECO:0000256" key="1">
    <source>
        <dbReference type="ARBA" id="ARBA00006484"/>
    </source>
</evidence>
<dbReference type="EMBL" id="CP014060">
    <property type="protein sequence ID" value="AMG34691.1"/>
    <property type="molecule type" value="Genomic_DNA"/>
</dbReference>
<dbReference type="AlphaFoldDB" id="A0A0X8NUP0"/>
<dbReference type="Pfam" id="PF13561">
    <property type="entry name" value="adh_short_C2"/>
    <property type="match status" value="1"/>
</dbReference>
<dbReference type="RefSeq" id="WP_061070797.1">
    <property type="nucleotide sequence ID" value="NZ_CP014060.2"/>
</dbReference>
<evidence type="ECO:0000256" key="2">
    <source>
        <dbReference type="ARBA" id="ARBA00023002"/>
    </source>
</evidence>
<dbReference type="InterPro" id="IPR002347">
    <property type="entry name" value="SDR_fam"/>
</dbReference>
<reference evidence="4" key="1">
    <citation type="submission" date="2015-12" db="EMBL/GenBank/DDBJ databases">
        <title>FDA dAtabase for Regulatory Grade micrObial Sequences (FDA-ARGOS): Supporting development and validation of Infectious Disease Dx tests.</title>
        <authorList>
            <person name="Case J."/>
            <person name="Tallon L."/>
            <person name="Sadzewicz L."/>
            <person name="Sengamalay N."/>
            <person name="Ott S."/>
            <person name="Godinez A."/>
            <person name="Nagaraj S."/>
            <person name="Nadendla S."/>
            <person name="Sichtig H."/>
        </authorList>
    </citation>
    <scope>NUCLEOTIDE SEQUENCE [LARGE SCALE GENOMIC DNA]</scope>
    <source>
        <strain evidence="4">FDAARGOS_147</strain>
    </source>
</reference>